<dbReference type="EMBL" id="ODYU01013260">
    <property type="protein sequence ID" value="SOQ59965.1"/>
    <property type="molecule type" value="Genomic_DNA"/>
</dbReference>
<reference evidence="1" key="1">
    <citation type="submission" date="2016-07" db="EMBL/GenBank/DDBJ databases">
        <authorList>
            <person name="Bretaudeau A."/>
        </authorList>
    </citation>
    <scope>NUCLEOTIDE SEQUENCE</scope>
    <source>
        <strain evidence="1">Rice</strain>
        <tissue evidence="1">Whole body</tissue>
    </source>
</reference>
<organism evidence="1">
    <name type="scientific">Spodoptera frugiperda</name>
    <name type="common">Fall armyworm</name>
    <dbReference type="NCBI Taxonomy" id="7108"/>
    <lineage>
        <taxon>Eukaryota</taxon>
        <taxon>Metazoa</taxon>
        <taxon>Ecdysozoa</taxon>
        <taxon>Arthropoda</taxon>
        <taxon>Hexapoda</taxon>
        <taxon>Insecta</taxon>
        <taxon>Pterygota</taxon>
        <taxon>Neoptera</taxon>
        <taxon>Endopterygota</taxon>
        <taxon>Lepidoptera</taxon>
        <taxon>Glossata</taxon>
        <taxon>Ditrysia</taxon>
        <taxon>Noctuoidea</taxon>
        <taxon>Noctuidae</taxon>
        <taxon>Amphipyrinae</taxon>
        <taxon>Spodoptera</taxon>
    </lineage>
</organism>
<proteinExistence type="predicted"/>
<gene>
    <name evidence="1" type="ORF">SFRICE_035687</name>
</gene>
<evidence type="ECO:0000313" key="1">
    <source>
        <dbReference type="EMBL" id="SOQ59965.1"/>
    </source>
</evidence>
<accession>A0A2H1X3T1</accession>
<protein>
    <submittedName>
        <fullName evidence="1">SFRICE_035687</fullName>
    </submittedName>
</protein>
<dbReference type="AlphaFoldDB" id="A0A2H1X3T1"/>
<name>A0A2H1X3T1_SPOFR</name>
<sequence>MAGEVMEDEGHHHALDYHLDHMMTAVMTVEIEDIMLETAHAVVAAGYHWPVRRERTRQCLHFLLSALRSFLPAACTPIELIASVTPLALRTTFTELNSRRVQGFQLNIELIFLFNLKLGGTETKSRTVLKQHRSVKVPSSHALPLATLWIPFPQSQPLSLPF</sequence>